<feature type="domain" description="Fe2OG dioxygenase" evidence="12">
    <location>
        <begin position="916"/>
        <end position="1010"/>
    </location>
</feature>
<dbReference type="Pfam" id="PF01660">
    <property type="entry name" value="Vmethyltransf"/>
    <property type="match status" value="1"/>
</dbReference>
<keyword evidence="3" id="KW-0808">Transferase</keyword>
<evidence type="ECO:0000259" key="13">
    <source>
        <dbReference type="PROSITE" id="PS51492"/>
    </source>
</evidence>
<dbReference type="PROSITE" id="PS51657">
    <property type="entry name" value="PSRV_HELICASE"/>
    <property type="match status" value="1"/>
</dbReference>
<feature type="domain" description="Peptidase C23" evidence="13">
    <location>
        <begin position="1155"/>
        <end position="1245"/>
    </location>
</feature>
<evidence type="ECO:0000259" key="15">
    <source>
        <dbReference type="PROSITE" id="PS51743"/>
    </source>
</evidence>
<dbReference type="Pfam" id="PF00978">
    <property type="entry name" value="RdRP_2"/>
    <property type="match status" value="1"/>
</dbReference>
<dbReference type="GO" id="GO:0006351">
    <property type="term" value="P:DNA-templated transcription"/>
    <property type="evidence" value="ECO:0007669"/>
    <property type="project" value="InterPro"/>
</dbReference>
<evidence type="ECO:0000256" key="2">
    <source>
        <dbReference type="ARBA" id="ARBA00022484"/>
    </source>
</evidence>
<feature type="domain" description="Alphavirus-like MT" evidence="15">
    <location>
        <begin position="63"/>
        <end position="254"/>
    </location>
</feature>
<dbReference type="GO" id="GO:0016817">
    <property type="term" value="F:hydrolase activity, acting on acid anhydrides"/>
    <property type="evidence" value="ECO:0007669"/>
    <property type="project" value="InterPro"/>
</dbReference>
<dbReference type="CDD" id="cd23245">
    <property type="entry name" value="Betaflexiviridae_RdRp"/>
    <property type="match status" value="1"/>
</dbReference>
<keyword evidence="7" id="KW-0347">Helicase</keyword>
<evidence type="ECO:0000256" key="6">
    <source>
        <dbReference type="ARBA" id="ARBA00022801"/>
    </source>
</evidence>
<keyword evidence="4" id="KW-0548">Nucleotidyltransferase</keyword>
<feature type="domain" description="RdRp catalytic" evidence="11">
    <location>
        <begin position="1944"/>
        <end position="2051"/>
    </location>
</feature>
<comment type="catalytic activity">
    <reaction evidence="10">
        <text>ATP + H2O = ADP + phosphate + H(+)</text>
        <dbReference type="Rhea" id="RHEA:13065"/>
        <dbReference type="ChEBI" id="CHEBI:15377"/>
        <dbReference type="ChEBI" id="CHEBI:15378"/>
        <dbReference type="ChEBI" id="CHEBI:30616"/>
        <dbReference type="ChEBI" id="CHEBI:43474"/>
        <dbReference type="ChEBI" id="CHEBI:456216"/>
        <dbReference type="EC" id="3.6.4.13"/>
    </reaction>
</comment>
<dbReference type="InterPro" id="IPR007094">
    <property type="entry name" value="RNA-dir_pol_PSvirus"/>
</dbReference>
<evidence type="ECO:0000313" key="16">
    <source>
        <dbReference type="EMBL" id="QIJ97078.1"/>
    </source>
</evidence>
<evidence type="ECO:0000256" key="9">
    <source>
        <dbReference type="ARBA" id="ARBA00022953"/>
    </source>
</evidence>
<dbReference type="Pfam" id="PF05379">
    <property type="entry name" value="Peptidase_C23"/>
    <property type="match status" value="1"/>
</dbReference>
<keyword evidence="9" id="KW-0693">Viral RNA replication</keyword>
<dbReference type="PROSITE" id="PS51471">
    <property type="entry name" value="FE2OG_OXY"/>
    <property type="match status" value="1"/>
</dbReference>
<dbReference type="InterPro" id="IPR027351">
    <property type="entry name" value="(+)RNA_virus_helicase_core_dom"/>
</dbReference>
<feature type="domain" description="(+)RNA virus helicase C-terminal" evidence="14">
    <location>
        <begin position="1303"/>
        <end position="1623"/>
    </location>
</feature>
<dbReference type="Pfam" id="PF13532">
    <property type="entry name" value="2OG-FeII_Oxy_2"/>
    <property type="match status" value="1"/>
</dbReference>
<dbReference type="InterPro" id="IPR027450">
    <property type="entry name" value="AlkB-like"/>
</dbReference>
<dbReference type="InterPro" id="IPR005123">
    <property type="entry name" value="Oxoglu/Fe-dep_dioxygenase_dom"/>
</dbReference>
<dbReference type="Gene3D" id="2.60.120.590">
    <property type="entry name" value="Alpha-ketoglutarate-dependent dioxygenase AlkB-like"/>
    <property type="match status" value="1"/>
</dbReference>
<evidence type="ECO:0000256" key="8">
    <source>
        <dbReference type="ARBA" id="ARBA00022840"/>
    </source>
</evidence>
<dbReference type="Gene3D" id="3.40.50.300">
    <property type="entry name" value="P-loop containing nucleotide triphosphate hydrolases"/>
    <property type="match status" value="1"/>
</dbReference>
<organism evidence="16">
    <name type="scientific">papaya mottle-associated virus</name>
    <dbReference type="NCBI Taxonomy" id="3071214"/>
    <lineage>
        <taxon>Viruses</taxon>
        <taxon>Riboviria</taxon>
        <taxon>Orthornavirae</taxon>
        <taxon>Kitrinoviricota</taxon>
        <taxon>Alsuviricetes</taxon>
        <taxon>Tymovirales</taxon>
        <taxon>Betaflexiviridae</taxon>
        <taxon>Quinvirinae</taxon>
        <taxon>Carlavirus</taxon>
        <taxon>Carlavirus maculapapayae</taxon>
        <taxon>Carlavirus PapMaV</taxon>
    </lineage>
</organism>
<dbReference type="EMBL" id="MK984599">
    <property type="protein sequence ID" value="QIJ97078.1"/>
    <property type="molecule type" value="Genomic_RNA"/>
</dbReference>
<keyword evidence="2 16" id="KW-0696">RNA-directed RNA polymerase</keyword>
<evidence type="ECO:0000256" key="5">
    <source>
        <dbReference type="ARBA" id="ARBA00022741"/>
    </source>
</evidence>
<dbReference type="PROSITE" id="PS51743">
    <property type="entry name" value="ALPHAVIRUS_MT"/>
    <property type="match status" value="1"/>
</dbReference>
<keyword evidence="5" id="KW-0547">Nucleotide-binding</keyword>
<protein>
    <submittedName>
        <fullName evidence="16">RNA-dependent RNA polymerase</fullName>
    </submittedName>
</protein>
<dbReference type="GO" id="GO:0016556">
    <property type="term" value="P:mRNA modification"/>
    <property type="evidence" value="ECO:0007669"/>
    <property type="project" value="InterPro"/>
</dbReference>
<reference evidence="16" key="1">
    <citation type="journal article" date="2020" name="Front. Microbiol.">
        <title>Metagenomic Analysis of Plant Viruses Associated With Papaya Ringspot Disease in Carica papaya L. in Kenya.</title>
        <authorList>
            <person name="Mumo N.N."/>
            <person name="Mamati G.E."/>
            <person name="Ateka E.M."/>
            <person name="Rimberia F.K."/>
            <person name="Asudi G.O."/>
            <person name="Boykin L.M."/>
            <person name="Machuka E.M."/>
            <person name="Njuguna J.N."/>
            <person name="Pelle R."/>
            <person name="Stomeo F."/>
        </authorList>
    </citation>
    <scope>NUCLEOTIDE SEQUENCE</scope>
    <source>
        <strain evidence="16">KE-Thar-03</strain>
    </source>
</reference>
<dbReference type="InterPro" id="IPR001788">
    <property type="entry name" value="RNA-dep_RNA_pol_alsuvir"/>
</dbReference>
<comment type="similarity">
    <text evidence="1">Belongs to the potexviruses/carlaviruses RNA replication protein family.</text>
</comment>
<dbReference type="GO" id="GO:0039694">
    <property type="term" value="P:viral RNA genome replication"/>
    <property type="evidence" value="ECO:0007669"/>
    <property type="project" value="InterPro"/>
</dbReference>
<dbReference type="InterPro" id="IPR037151">
    <property type="entry name" value="AlkB-like_sf"/>
</dbReference>
<keyword evidence="6" id="KW-0378">Hydrolase</keyword>
<dbReference type="SUPFAM" id="SSF51197">
    <property type="entry name" value="Clavaminate synthase-like"/>
    <property type="match status" value="1"/>
</dbReference>
<dbReference type="InterPro" id="IPR043502">
    <property type="entry name" value="DNA/RNA_pol_sf"/>
</dbReference>
<proteinExistence type="inferred from homology"/>
<dbReference type="PROSITE" id="PS50507">
    <property type="entry name" value="RDRP_SSRNA_POS"/>
    <property type="match status" value="1"/>
</dbReference>
<evidence type="ECO:0000256" key="3">
    <source>
        <dbReference type="ARBA" id="ARBA00022679"/>
    </source>
</evidence>
<accession>A0A6G7S6Q4</accession>
<dbReference type="Pfam" id="PF01443">
    <property type="entry name" value="Viral_helicase1"/>
    <property type="match status" value="1"/>
</dbReference>
<dbReference type="InterPro" id="IPR027417">
    <property type="entry name" value="P-loop_NTPase"/>
</dbReference>
<dbReference type="GO" id="GO:0003968">
    <property type="term" value="F:RNA-directed RNA polymerase activity"/>
    <property type="evidence" value="ECO:0007669"/>
    <property type="project" value="UniProtKB-KW"/>
</dbReference>
<evidence type="ECO:0000259" key="14">
    <source>
        <dbReference type="PROSITE" id="PS51657"/>
    </source>
</evidence>
<evidence type="ECO:0000259" key="11">
    <source>
        <dbReference type="PROSITE" id="PS50507"/>
    </source>
</evidence>
<dbReference type="GO" id="GO:0008174">
    <property type="term" value="F:mRNA methyltransferase activity"/>
    <property type="evidence" value="ECO:0007669"/>
    <property type="project" value="UniProtKB-UniRule"/>
</dbReference>
<dbReference type="InterPro" id="IPR002588">
    <property type="entry name" value="Alphavirus-like_MT_dom"/>
</dbReference>
<sequence>MALTYRTPMEDIVASFEPAMQNAIASTAANGYKLMEERNFSIANYKMDSKSKEKLSQAGIYLSPFSAVVHSHPVCKTLENYLLYSVLPNYINNKFLFVGIKDSKLSTLKARDPRLNLVESINRYVTSADMARYSQEFTTFNSKPHESLKRHKLSLEGATLQDLVPAAMAKKGKNFFLHDELHYWGKQDLMTFLEVFGPEMLLATVVIPPELLIGATQSLNPWCYKFQIIGNNLLFFPDGERTEGYEQPLSGRYILKTNEINLLNGETYCVDIICSKFAHHLVCISKGRRKTNKYRCFGNFEAVSFEKLKNLSTMNQSYFPISFEVTSKIFRYLVSLKKPDLQSAIAKLSQIVAEPNCNEIKFVTEFAQLVISSGGVNSLLNPDRLKIFFSKFYKKSLPDWLSTKIKAVRDVSLEEFMRDLEPLSLTIELETLERGFFEDLFENDGFEAESYIDVPELIEERFQFGSGKNEKHIGKPYVGIEVDERKPEPILIINADKFIHRAAVLFRNSFLNAESRFISKKALEEFILKLCSSNKMLLSALSLEVQGLKMEDFIDKIIKRIKALMVNCMRPTFNELRMQWFLMKRRLNTRCICNYAEFSGVSKDLERAWSKVVLNIPKVGNSLRKVQMDWEEVPSDKPRKPTVIGTDKFAIPEVKCCSQIESIETPILKNGFEFIADKYPLGKIVKICDNEGEEVNLNPQDQAIEEWPEWLTVWCQIMKIPDGFNRVMLQKTHKTHLGCRVEEVKEEGSRFKILVNIRGESQVVASCSKQIHMVPITEELGAIISQTEEEERNHPILASQSSDAKVTIVLYKGPSGPKPAIKSDEVFTRVREDDSEGAFSQDEIERAFEAKSVSTFSLLDEVKVPENEKDQLPGRTASFYSRNGEGYQYKGGNHKSLGWGLWLEDAIRMCKLNPEAFDHCLVQRYSKGGKIGFHSDDEPCYPKGNAILTINVTGACKFGTRRKEGKDSCDFFLLNGSQILIMPFGFQESHKHSVGECSEGRISMTFRSTNADQRNLLLSRKNEEEIKVNDGGLIEIGIEEVEGMGDMSEKGRFRSLFDYFSDTFEYNSEELLSLLGGIEDIPFSSENERFAAIERTFGREIFSIFFKFMSIREVNFSILVPELSCCFRLTRNNGAKENALLMLDLQELSFVRVLPKNICVLTAISECWGRKIEEVLRVMEREDNEGLYGELIKGRGISIRNLGEVFKIFSIKANIIMGDRTFTLNENGTICGSFKIDGDHLNFIKMKKDPGARLLKRIDVSKQFSKELRQQIKALSSELPFYCNFKRASLLADSFHGASTGVLLSELFNGEKNYKEVMSNKNGELVKIFCILGTFGCGKSYLFKSLIRGALGKKFDLVTPRRALLEEIKKDIGFQDRMENRRKRGQEGWFLTTFEKFIKRTQFLVEGQVVFIDEIQLYPPGYLDLILSLAPSGIMWVVFGDPCQSDYHSEKDEFILSQMPSNVEVLLRDQTFRFNIQSCRFQNRNFIGRLPCDFSNAMLNFDEPYLLREGLEALSELEPKYKEVVLVSSFEEKKIVEAYCTNAKKILTFGESTGLTFNWGTVLITLISERTNDKRWLTALSRFRRNICLVNSTGYSTDNLLISYRDRCLGRFFSGTASKDNILGMLEGKALFYNGFDSEQERTPVELHEGSSSSSESDSIDLDQILGKDEGIREEKLGGDPWLKGMIDLFQIEDFQEVEMQKVEEAISEFKVHLPREELEGTRTRWIHRILAKEFREHRIGSLVSTQFTDEHSKQAGAIQLTNAAERFESIYPRHRSNDTVTFLMAVKKRLRFSKPHIEKGKLLIAKGYGRFMLNQFLKKVPLKRNRDQVMFERARQDFFDKKTSKSAATIENHNIRSCRDWLLDMTQVFSKSQLCTKFDNRFRSAKAAQTIVCFQHAVLCRFAPYMRYIEMKLKESLPKKYYIHSGKGLDELNDWVIKNKFDGTCTESDYEAFDASQDQYIVAFELELMRYLGLPNDLIADYEFIKLHLGSKLGSFAIMRFTGEASTFLFNTMANMLFTFLRYDIKGNESICFAGDDMCSSKRLTVKREFESFLSMIKLKAKVQHTKNPTFCGWHLCPEGIYKKPQLVFERMCIARETNNLHNCIDNYAIEVSYAYRKGELITARMDEEELGAYYGCVRTIIKHKHLLKSDVKKLFEGATM</sequence>
<dbReference type="SUPFAM" id="SSF52540">
    <property type="entry name" value="P-loop containing nucleoside triphosphate hydrolases"/>
    <property type="match status" value="1"/>
</dbReference>
<evidence type="ECO:0000256" key="1">
    <source>
        <dbReference type="ARBA" id="ARBA00008513"/>
    </source>
</evidence>
<evidence type="ECO:0000256" key="4">
    <source>
        <dbReference type="ARBA" id="ARBA00022695"/>
    </source>
</evidence>
<dbReference type="PROSITE" id="PS51492">
    <property type="entry name" value="PEPTIDASE_C23"/>
    <property type="match status" value="1"/>
</dbReference>
<keyword evidence="8" id="KW-0067">ATP-binding</keyword>
<dbReference type="GO" id="GO:0006396">
    <property type="term" value="P:RNA processing"/>
    <property type="evidence" value="ECO:0007669"/>
    <property type="project" value="InterPro"/>
</dbReference>
<evidence type="ECO:0000256" key="7">
    <source>
        <dbReference type="ARBA" id="ARBA00022806"/>
    </source>
</evidence>
<evidence type="ECO:0000256" key="10">
    <source>
        <dbReference type="ARBA" id="ARBA00047984"/>
    </source>
</evidence>
<name>A0A6G7S6Q4_9VIRU</name>
<dbReference type="GO" id="GO:0005524">
    <property type="term" value="F:ATP binding"/>
    <property type="evidence" value="ECO:0007669"/>
    <property type="project" value="UniProtKB-KW"/>
</dbReference>
<dbReference type="SUPFAM" id="SSF56672">
    <property type="entry name" value="DNA/RNA polymerases"/>
    <property type="match status" value="1"/>
</dbReference>
<evidence type="ECO:0000259" key="12">
    <source>
        <dbReference type="PROSITE" id="PS51471"/>
    </source>
</evidence>
<dbReference type="GO" id="GO:0003724">
    <property type="term" value="F:RNA helicase activity"/>
    <property type="evidence" value="ECO:0007669"/>
    <property type="project" value="UniProtKB-EC"/>
</dbReference>
<dbReference type="GO" id="GO:0003723">
    <property type="term" value="F:RNA binding"/>
    <property type="evidence" value="ECO:0007669"/>
    <property type="project" value="InterPro"/>
</dbReference>
<dbReference type="InterPro" id="IPR008041">
    <property type="entry name" value="Peptidase_C23"/>
</dbReference>